<keyword evidence="1" id="KW-0812">Transmembrane</keyword>
<sequence length="123" mass="12819">MELEQEALPGGAACGLRQQVGAVALLAAAGFGSVQPFVAAVERIQGGFGVKRVPDRLAGRGIRHAATSGDDGHACIKNRDRRSVLDTWQTPGRSGMTLGIVLFLVNLKVIYGAGAWIGGGFME</sequence>
<dbReference type="AlphaFoldDB" id="C1DC62"/>
<evidence type="ECO:0000313" key="2">
    <source>
        <dbReference type="EMBL" id="ACO73479.1"/>
    </source>
</evidence>
<reference evidence="2 3" key="1">
    <citation type="journal article" date="2009" name="PLoS Genet.">
        <title>The complete genome and proteome of Laribacter hongkongensis reveal potential mechanisms for adaptations to different temperatures and habitats.</title>
        <authorList>
            <person name="Woo P.C."/>
            <person name="Lau S.K."/>
            <person name="Tse H."/>
            <person name="Teng J.L."/>
            <person name="Curreem S.O."/>
            <person name="Tsang A.K."/>
            <person name="Fan R.Y."/>
            <person name="Wong G.K."/>
            <person name="Huang Y."/>
            <person name="Loman N.J."/>
            <person name="Snyder L.A."/>
            <person name="Cai J.J."/>
            <person name="Huang J.D."/>
            <person name="Mak W."/>
            <person name="Pallen M.J."/>
            <person name="Lok S."/>
            <person name="Yuen K.Y."/>
        </authorList>
    </citation>
    <scope>NUCLEOTIDE SEQUENCE [LARGE SCALE GENOMIC DNA]</scope>
    <source>
        <strain evidence="2 3">HLHK9</strain>
    </source>
</reference>
<protein>
    <submittedName>
        <fullName evidence="2">Uncharacterized protein</fullName>
    </submittedName>
</protein>
<dbReference type="EMBL" id="CP001154">
    <property type="protein sequence ID" value="ACO73479.1"/>
    <property type="molecule type" value="Genomic_DNA"/>
</dbReference>
<accession>C1DC62</accession>
<name>C1DC62_LARHH</name>
<gene>
    <name evidence="2" type="ordered locus">LHK_00486</name>
</gene>
<dbReference type="STRING" id="557598.LHK_00486"/>
<dbReference type="Proteomes" id="UP000002010">
    <property type="component" value="Chromosome"/>
</dbReference>
<proteinExistence type="predicted"/>
<organism evidence="2 3">
    <name type="scientific">Laribacter hongkongensis (strain HLHK9)</name>
    <dbReference type="NCBI Taxonomy" id="557598"/>
    <lineage>
        <taxon>Bacteria</taxon>
        <taxon>Pseudomonadati</taxon>
        <taxon>Pseudomonadota</taxon>
        <taxon>Betaproteobacteria</taxon>
        <taxon>Neisseriales</taxon>
        <taxon>Aquaspirillaceae</taxon>
        <taxon>Laribacter</taxon>
    </lineage>
</organism>
<keyword evidence="1" id="KW-0472">Membrane</keyword>
<dbReference type="KEGG" id="lhk:LHK_00486"/>
<keyword evidence="1" id="KW-1133">Transmembrane helix</keyword>
<evidence type="ECO:0000313" key="3">
    <source>
        <dbReference type="Proteomes" id="UP000002010"/>
    </source>
</evidence>
<dbReference type="HOGENOM" id="CLU_2012370_0_0_4"/>
<feature type="transmembrane region" description="Helical" evidence="1">
    <location>
        <begin position="98"/>
        <end position="117"/>
    </location>
</feature>
<evidence type="ECO:0000256" key="1">
    <source>
        <dbReference type="SAM" id="Phobius"/>
    </source>
</evidence>
<keyword evidence="3" id="KW-1185">Reference proteome</keyword>